<gene>
    <name evidence="2" type="ORF">BBBF_0653</name>
</gene>
<proteinExistence type="predicted"/>
<evidence type="ECO:0000313" key="3">
    <source>
        <dbReference type="Proteomes" id="UP000035063"/>
    </source>
</evidence>
<name>A0ABM7EPG6_BIFBI</name>
<feature type="compositionally biased region" description="Low complexity" evidence="1">
    <location>
        <begin position="12"/>
        <end position="22"/>
    </location>
</feature>
<feature type="region of interest" description="Disordered" evidence="1">
    <location>
        <begin position="1"/>
        <end position="62"/>
    </location>
</feature>
<feature type="compositionally biased region" description="Low complexity" evidence="1">
    <location>
        <begin position="38"/>
        <end position="58"/>
    </location>
</feature>
<reference evidence="3" key="2">
    <citation type="journal article" date="2015" name="J. Biotechnol.">
        <title>Complete genome sequence of Bifidobacterium bifidum JCM 1255(T) isolated from feces of a breast-fed infant.</title>
        <authorList>
            <person name="Morita H."/>
            <person name="Toh H."/>
            <person name="Oshima K."/>
            <person name="Nakano A."/>
            <person name="Shindo C."/>
            <person name="Komiya K."/>
            <person name="Arakawa K."/>
            <person name="Suda W."/>
            <person name="Honda K."/>
            <person name="Hattori M."/>
        </authorList>
    </citation>
    <scope>NUCLEOTIDE SEQUENCE [LARGE SCALE GENOMIC DNA]</scope>
    <source>
        <strain evidence="3">JCM 1255</strain>
    </source>
</reference>
<evidence type="ECO:0000313" key="2">
    <source>
        <dbReference type="EMBL" id="BAQ97860.1"/>
    </source>
</evidence>
<dbReference type="Proteomes" id="UP000035063">
    <property type="component" value="Chromosome"/>
</dbReference>
<feature type="compositionally biased region" description="Polar residues" evidence="1">
    <location>
        <begin position="1"/>
        <end position="11"/>
    </location>
</feature>
<dbReference type="Pfam" id="PF03993">
    <property type="entry name" value="DUF349"/>
    <property type="match status" value="2"/>
</dbReference>
<keyword evidence="3" id="KW-1185">Reference proteome</keyword>
<organism evidence="2 3">
    <name type="scientific">Bifidobacterium bifidum ATCC 29521 = JCM 1255 = DSM 20456</name>
    <dbReference type="NCBI Taxonomy" id="500634"/>
    <lineage>
        <taxon>Bacteria</taxon>
        <taxon>Bacillati</taxon>
        <taxon>Actinomycetota</taxon>
        <taxon>Actinomycetes</taxon>
        <taxon>Bifidobacteriales</taxon>
        <taxon>Bifidobacteriaceae</taxon>
        <taxon>Bifidobacterium</taxon>
    </lineage>
</organism>
<feature type="compositionally biased region" description="Pro residues" evidence="1">
    <location>
        <begin position="23"/>
        <end position="37"/>
    </location>
</feature>
<dbReference type="InterPro" id="IPR007139">
    <property type="entry name" value="DUF349"/>
</dbReference>
<reference evidence="2 3" key="1">
    <citation type="submission" date="2012-02" db="EMBL/GenBank/DDBJ databases">
        <title>Complete genome sequence of Bifidobacterium bifidum JCM 1255.</title>
        <authorList>
            <person name="Toh H."/>
            <person name="Oshima K."/>
            <person name="Morita H."/>
            <person name="Hattori M."/>
        </authorList>
    </citation>
    <scope>NUCLEOTIDE SEQUENCE [LARGE SCALE GENOMIC DNA]</scope>
    <source>
        <strain evidence="2 3">JCM 1255</strain>
    </source>
</reference>
<protein>
    <recommendedName>
        <fullName evidence="4">DUF349 domain-containing protein</fullName>
    </recommendedName>
</protein>
<evidence type="ECO:0008006" key="4">
    <source>
        <dbReference type="Google" id="ProtNLM"/>
    </source>
</evidence>
<dbReference type="EMBL" id="AP012323">
    <property type="protein sequence ID" value="BAQ97860.1"/>
    <property type="molecule type" value="Genomic_DNA"/>
</dbReference>
<sequence>MADETATISDNTTEPTEQATTPTPAPTPASAPKPHAPSPAAFAKKAVKRPAPAASASSYSDAEVKAAEAFGRVDDNGTVYVREGDSEREVGQFPDVSKEEALSLYARRYLDLKAKLDLLASRLHSDTVKSHEIDETLKSLEQETDKPAAVGDMAALKQQFEQLKEAGAAKKAELTKARKAAIAKAVEERTKIVEKAEALASSLDDEINWRSTADKFRSLFDQWQQHQRTSVHIDKPQADALWKRFSAARTTFNQARRKWSQARDVERAHAKAEKEAIIAEANQLKDSTAWGETSRRFNELMDRWKRAGRVGRSDDDALWAQFRKAADEFFNARQADRDQISTSEKRRSC</sequence>
<evidence type="ECO:0000256" key="1">
    <source>
        <dbReference type="SAM" id="MobiDB-lite"/>
    </source>
</evidence>
<accession>A0ABM7EPG6</accession>